<dbReference type="AlphaFoldDB" id="A0A0R3LUL9"/>
<protein>
    <recommendedName>
        <fullName evidence="1">Transposase IS801/IS1294 domain-containing protein</fullName>
    </recommendedName>
</protein>
<reference evidence="2 3" key="1">
    <citation type="submission" date="2014-03" db="EMBL/GenBank/DDBJ databases">
        <title>Bradyrhizobium valentinum sp. nov., isolated from effective nodules of Lupinus mariae-josephae, a lupine endemic of basic-lime soils in Eastern Spain.</title>
        <authorList>
            <person name="Duran D."/>
            <person name="Rey L."/>
            <person name="Navarro A."/>
            <person name="Busquets A."/>
            <person name="Imperial J."/>
            <person name="Ruiz-Argueso T."/>
        </authorList>
    </citation>
    <scope>NUCLEOTIDE SEQUENCE [LARGE SCALE GENOMIC DNA]</scope>
    <source>
        <strain evidence="2 3">LmjM3</strain>
    </source>
</reference>
<keyword evidence="3" id="KW-1185">Reference proteome</keyword>
<dbReference type="GO" id="GO:0004803">
    <property type="term" value="F:transposase activity"/>
    <property type="evidence" value="ECO:0007669"/>
    <property type="project" value="InterPro"/>
</dbReference>
<proteinExistence type="predicted"/>
<feature type="domain" description="Transposase IS801/IS1294" evidence="1">
    <location>
        <begin position="9"/>
        <end position="54"/>
    </location>
</feature>
<evidence type="ECO:0000313" key="3">
    <source>
        <dbReference type="Proteomes" id="UP000051913"/>
    </source>
</evidence>
<evidence type="ECO:0000259" key="1">
    <source>
        <dbReference type="Pfam" id="PF04986"/>
    </source>
</evidence>
<sequence length="59" mass="6727">MPFFDDLGVLAEPDAFAAHLDAMRRINWVVYAKRPFGGPAQVLAYLGRYTHRVELGRFC</sequence>
<organism evidence="2 3">
    <name type="scientific">Bradyrhizobium valentinum</name>
    <dbReference type="NCBI Taxonomy" id="1518501"/>
    <lineage>
        <taxon>Bacteria</taxon>
        <taxon>Pseudomonadati</taxon>
        <taxon>Pseudomonadota</taxon>
        <taxon>Alphaproteobacteria</taxon>
        <taxon>Hyphomicrobiales</taxon>
        <taxon>Nitrobacteraceae</taxon>
        <taxon>Bradyrhizobium</taxon>
    </lineage>
</organism>
<dbReference type="Proteomes" id="UP000051913">
    <property type="component" value="Unassembled WGS sequence"/>
</dbReference>
<evidence type="ECO:0000313" key="2">
    <source>
        <dbReference type="EMBL" id="KRR08797.1"/>
    </source>
</evidence>
<name>A0A0R3LUL9_9BRAD</name>
<dbReference type="EMBL" id="LLXX01000074">
    <property type="protein sequence ID" value="KRR08797.1"/>
    <property type="molecule type" value="Genomic_DNA"/>
</dbReference>
<dbReference type="InterPro" id="IPR007069">
    <property type="entry name" value="Transposase_32"/>
</dbReference>
<dbReference type="GO" id="GO:0006313">
    <property type="term" value="P:DNA transposition"/>
    <property type="evidence" value="ECO:0007669"/>
    <property type="project" value="InterPro"/>
</dbReference>
<dbReference type="GO" id="GO:0003677">
    <property type="term" value="F:DNA binding"/>
    <property type="evidence" value="ECO:0007669"/>
    <property type="project" value="InterPro"/>
</dbReference>
<accession>A0A0R3LUL9</accession>
<dbReference type="Pfam" id="PF04986">
    <property type="entry name" value="Y2_Tnp"/>
    <property type="match status" value="1"/>
</dbReference>
<gene>
    <name evidence="2" type="ORF">CP49_29735</name>
</gene>
<comment type="caution">
    <text evidence="2">The sequence shown here is derived from an EMBL/GenBank/DDBJ whole genome shotgun (WGS) entry which is preliminary data.</text>
</comment>